<keyword evidence="2" id="KW-0808">Transferase</keyword>
<dbReference type="SUPFAM" id="SSF141000">
    <property type="entry name" value="Glu-tRNAGln amidotransferase C subunit"/>
    <property type="match status" value="1"/>
</dbReference>
<dbReference type="GO" id="GO:0050566">
    <property type="term" value="F:asparaginyl-tRNA synthase (glutamine-hydrolyzing) activity"/>
    <property type="evidence" value="ECO:0007669"/>
    <property type="project" value="RHEA"/>
</dbReference>
<dbReference type="AlphaFoldDB" id="A0A3S0VBB1"/>
<comment type="similarity">
    <text evidence="1">Belongs to the GatC family.</text>
</comment>
<protein>
    <recommendedName>
        <fullName evidence="1">Aspartyl/glutamyl-tRNA(Asn/Gln) amidotransferase subunit C</fullName>
        <shortName evidence="1">Asp/Glu-ADT subunit C</shortName>
        <ecNumber evidence="1">6.3.5.-</ecNumber>
    </recommendedName>
</protein>
<proteinExistence type="inferred from homology"/>
<keyword evidence="1" id="KW-0436">Ligase</keyword>
<dbReference type="OrthoDB" id="9794326at2"/>
<dbReference type="GO" id="GO:0016740">
    <property type="term" value="F:transferase activity"/>
    <property type="evidence" value="ECO:0007669"/>
    <property type="project" value="UniProtKB-KW"/>
</dbReference>
<keyword evidence="1" id="KW-0648">Protein biosynthesis</keyword>
<keyword evidence="1" id="KW-0067">ATP-binding</keyword>
<evidence type="ECO:0000313" key="2">
    <source>
        <dbReference type="EMBL" id="RUQ89791.1"/>
    </source>
</evidence>
<evidence type="ECO:0000256" key="1">
    <source>
        <dbReference type="HAMAP-Rule" id="MF_00122"/>
    </source>
</evidence>
<comment type="caution">
    <text evidence="2">The sequence shown here is derived from an EMBL/GenBank/DDBJ whole genome shotgun (WGS) entry which is preliminary data.</text>
</comment>
<comment type="function">
    <text evidence="1">Allows the formation of correctly charged Asn-tRNA(Asn) or Gln-tRNA(Gln) through the transamidation of misacylated Asp-tRNA(Asn) or Glu-tRNA(Gln) in organisms which lack either or both of asparaginyl-tRNA or glutaminyl-tRNA synthetases. The reaction takes place in the presence of glutamine and ATP through an activated phospho-Asp-tRNA(Asn) or phospho-Glu-tRNA(Gln).</text>
</comment>
<organism evidence="2 3">
    <name type="scientific">Legionella septentrionalis</name>
    <dbReference type="NCBI Taxonomy" id="2498109"/>
    <lineage>
        <taxon>Bacteria</taxon>
        <taxon>Pseudomonadati</taxon>
        <taxon>Pseudomonadota</taxon>
        <taxon>Gammaproteobacteria</taxon>
        <taxon>Legionellales</taxon>
        <taxon>Legionellaceae</taxon>
        <taxon>Legionella</taxon>
    </lineage>
</organism>
<dbReference type="GO" id="GO:0070681">
    <property type="term" value="P:glutaminyl-tRNAGln biosynthesis via transamidation"/>
    <property type="evidence" value="ECO:0007669"/>
    <property type="project" value="TreeGrafter"/>
</dbReference>
<name>A0A3S0VBB1_9GAMM</name>
<dbReference type="InterPro" id="IPR003837">
    <property type="entry name" value="GatC"/>
</dbReference>
<keyword evidence="1" id="KW-0547">Nucleotide-binding</keyword>
<dbReference type="GO" id="GO:0005524">
    <property type="term" value="F:ATP binding"/>
    <property type="evidence" value="ECO:0007669"/>
    <property type="project" value="UniProtKB-KW"/>
</dbReference>
<dbReference type="InterPro" id="IPR036113">
    <property type="entry name" value="Asp/Glu-ADT_sf_sub_c"/>
</dbReference>
<dbReference type="PANTHER" id="PTHR15004">
    <property type="entry name" value="GLUTAMYL-TRNA(GLN) AMIDOTRANSFERASE SUBUNIT C, MITOCHONDRIAL"/>
    <property type="match status" value="1"/>
</dbReference>
<dbReference type="EC" id="6.3.5.-" evidence="1"/>
<dbReference type="PANTHER" id="PTHR15004:SF0">
    <property type="entry name" value="GLUTAMYL-TRNA(GLN) AMIDOTRANSFERASE SUBUNIT C, MITOCHONDRIAL"/>
    <property type="match status" value="1"/>
</dbReference>
<accession>A0A3S0VBB1</accession>
<dbReference type="GO" id="GO:0050567">
    <property type="term" value="F:glutaminyl-tRNA synthase (glutamine-hydrolyzing) activity"/>
    <property type="evidence" value="ECO:0007669"/>
    <property type="project" value="UniProtKB-UniRule"/>
</dbReference>
<dbReference type="HAMAP" id="MF_00122">
    <property type="entry name" value="GatC"/>
    <property type="match status" value="1"/>
</dbReference>
<dbReference type="Gene3D" id="1.10.20.60">
    <property type="entry name" value="Glu-tRNAGln amidotransferase C subunit, N-terminal domain"/>
    <property type="match status" value="1"/>
</dbReference>
<comment type="subunit">
    <text evidence="1">Heterotrimer of A, B and C subunits.</text>
</comment>
<keyword evidence="3" id="KW-1185">Reference proteome</keyword>
<dbReference type="GO" id="GO:0006450">
    <property type="term" value="P:regulation of translational fidelity"/>
    <property type="evidence" value="ECO:0007669"/>
    <property type="project" value="InterPro"/>
</dbReference>
<evidence type="ECO:0000313" key="3">
    <source>
        <dbReference type="Proteomes" id="UP000288012"/>
    </source>
</evidence>
<comment type="catalytic activity">
    <reaction evidence="1">
        <text>L-aspartyl-tRNA(Asn) + L-glutamine + ATP + H2O = L-asparaginyl-tRNA(Asn) + L-glutamate + ADP + phosphate + 2 H(+)</text>
        <dbReference type="Rhea" id="RHEA:14513"/>
        <dbReference type="Rhea" id="RHEA-COMP:9674"/>
        <dbReference type="Rhea" id="RHEA-COMP:9677"/>
        <dbReference type="ChEBI" id="CHEBI:15377"/>
        <dbReference type="ChEBI" id="CHEBI:15378"/>
        <dbReference type="ChEBI" id="CHEBI:29985"/>
        <dbReference type="ChEBI" id="CHEBI:30616"/>
        <dbReference type="ChEBI" id="CHEBI:43474"/>
        <dbReference type="ChEBI" id="CHEBI:58359"/>
        <dbReference type="ChEBI" id="CHEBI:78515"/>
        <dbReference type="ChEBI" id="CHEBI:78516"/>
        <dbReference type="ChEBI" id="CHEBI:456216"/>
    </reaction>
</comment>
<dbReference type="EMBL" id="RZGR01000006">
    <property type="protein sequence ID" value="RUQ89791.1"/>
    <property type="molecule type" value="Genomic_DNA"/>
</dbReference>
<dbReference type="GO" id="GO:0006412">
    <property type="term" value="P:translation"/>
    <property type="evidence" value="ECO:0007669"/>
    <property type="project" value="UniProtKB-UniRule"/>
</dbReference>
<dbReference type="Pfam" id="PF02686">
    <property type="entry name" value="GatC"/>
    <property type="match status" value="1"/>
</dbReference>
<comment type="catalytic activity">
    <reaction evidence="1">
        <text>L-glutamyl-tRNA(Gln) + L-glutamine + ATP + H2O = L-glutaminyl-tRNA(Gln) + L-glutamate + ADP + phosphate + H(+)</text>
        <dbReference type="Rhea" id="RHEA:17521"/>
        <dbReference type="Rhea" id="RHEA-COMP:9681"/>
        <dbReference type="Rhea" id="RHEA-COMP:9684"/>
        <dbReference type="ChEBI" id="CHEBI:15377"/>
        <dbReference type="ChEBI" id="CHEBI:15378"/>
        <dbReference type="ChEBI" id="CHEBI:29985"/>
        <dbReference type="ChEBI" id="CHEBI:30616"/>
        <dbReference type="ChEBI" id="CHEBI:43474"/>
        <dbReference type="ChEBI" id="CHEBI:58359"/>
        <dbReference type="ChEBI" id="CHEBI:78520"/>
        <dbReference type="ChEBI" id="CHEBI:78521"/>
        <dbReference type="ChEBI" id="CHEBI:456216"/>
    </reaction>
</comment>
<reference evidence="2 3" key="1">
    <citation type="submission" date="2018-12" db="EMBL/GenBank/DDBJ databases">
        <title>Legionella sp,whole genome shotgun sequence.</title>
        <authorList>
            <person name="Wu H."/>
        </authorList>
    </citation>
    <scope>NUCLEOTIDE SEQUENCE [LARGE SCALE GENOMIC DNA]</scope>
    <source>
        <strain evidence="3">km714</strain>
    </source>
</reference>
<dbReference type="Proteomes" id="UP000288012">
    <property type="component" value="Unassembled WGS sequence"/>
</dbReference>
<dbReference type="NCBIfam" id="TIGR00135">
    <property type="entry name" value="gatC"/>
    <property type="match status" value="1"/>
</dbReference>
<sequence>MMPSSQDLKKIAALACIDLNTASAASLAKDVDAILKFVEQLHQVNTEGISPLFHPLNLKQRLRLDEVNEPDRSQELAKIAPLFTDNLYLVPKVIEPGK</sequence>
<gene>
    <name evidence="1 2" type="primary">gatC</name>
    <name evidence="2" type="ORF">EKM59_03060</name>
</gene>